<evidence type="ECO:0000313" key="3">
    <source>
        <dbReference type="WBParaSite" id="PSU_v2.g21251.t1"/>
    </source>
</evidence>
<dbReference type="InterPro" id="IPR015015">
    <property type="entry name" value="F-actin-binding"/>
</dbReference>
<reference evidence="3" key="1">
    <citation type="submission" date="2022-11" db="UniProtKB">
        <authorList>
            <consortium name="WormBaseParasite"/>
        </authorList>
    </citation>
    <scope>IDENTIFICATION</scope>
</reference>
<sequence length="68" mass="8178">MQRFHDICKIYAENISPHSKFRYRELLNRIESNVRQLRQCVATHTDSETKALTDAEQTLRHIMQVIHR</sequence>
<dbReference type="WBParaSite" id="PSU_v2.g21251.t1">
    <property type="protein sequence ID" value="PSU_v2.g21251.t1"/>
    <property type="gene ID" value="PSU_v2.g21251"/>
</dbReference>
<accession>A0A914YP98</accession>
<dbReference type="Gene3D" id="1.20.120.330">
    <property type="entry name" value="Nucleotidyltransferases domain 2"/>
    <property type="match status" value="1"/>
</dbReference>
<dbReference type="Proteomes" id="UP000887577">
    <property type="component" value="Unplaced"/>
</dbReference>
<dbReference type="AlphaFoldDB" id="A0A914YP98"/>
<keyword evidence="2" id="KW-1185">Reference proteome</keyword>
<dbReference type="GO" id="GO:0005524">
    <property type="term" value="F:ATP binding"/>
    <property type="evidence" value="ECO:0007669"/>
    <property type="project" value="InterPro"/>
</dbReference>
<dbReference type="Pfam" id="PF08919">
    <property type="entry name" value="F_actin_bind"/>
    <property type="match status" value="1"/>
</dbReference>
<protein>
    <submittedName>
        <fullName evidence="3">F-actin binding domain-containing protein</fullName>
    </submittedName>
</protein>
<evidence type="ECO:0000259" key="1">
    <source>
        <dbReference type="Pfam" id="PF08919"/>
    </source>
</evidence>
<name>A0A914YP98_9BILA</name>
<organism evidence="2 3">
    <name type="scientific">Panagrolaimus superbus</name>
    <dbReference type="NCBI Taxonomy" id="310955"/>
    <lineage>
        <taxon>Eukaryota</taxon>
        <taxon>Metazoa</taxon>
        <taxon>Ecdysozoa</taxon>
        <taxon>Nematoda</taxon>
        <taxon>Chromadorea</taxon>
        <taxon>Rhabditida</taxon>
        <taxon>Tylenchina</taxon>
        <taxon>Panagrolaimomorpha</taxon>
        <taxon>Panagrolaimoidea</taxon>
        <taxon>Panagrolaimidae</taxon>
        <taxon>Panagrolaimus</taxon>
    </lineage>
</organism>
<feature type="domain" description="F-actin binding" evidence="1">
    <location>
        <begin position="2"/>
        <end position="68"/>
    </location>
</feature>
<evidence type="ECO:0000313" key="2">
    <source>
        <dbReference type="Proteomes" id="UP000887577"/>
    </source>
</evidence>
<proteinExistence type="predicted"/>
<dbReference type="GO" id="GO:0004715">
    <property type="term" value="F:non-membrane spanning protein tyrosine kinase activity"/>
    <property type="evidence" value="ECO:0007669"/>
    <property type="project" value="InterPro"/>
</dbReference>